<dbReference type="Pfam" id="PF12937">
    <property type="entry name" value="F-box-like"/>
    <property type="match status" value="1"/>
</dbReference>
<dbReference type="InterPro" id="IPR032675">
    <property type="entry name" value="LRR_dom_sf"/>
</dbReference>
<comment type="caution">
    <text evidence="2">The sequence shown here is derived from an EMBL/GenBank/DDBJ whole genome shotgun (WGS) entry which is preliminary data.</text>
</comment>
<proteinExistence type="predicted"/>
<dbReference type="EMBL" id="JADCUA010000002">
    <property type="protein sequence ID" value="KAH9842329.1"/>
    <property type="molecule type" value="Genomic_DNA"/>
</dbReference>
<dbReference type="PANTHER" id="PTHR38926">
    <property type="entry name" value="F-BOX DOMAIN CONTAINING PROTEIN, EXPRESSED"/>
    <property type="match status" value="1"/>
</dbReference>
<evidence type="ECO:0000313" key="2">
    <source>
        <dbReference type="EMBL" id="KAH9842329.1"/>
    </source>
</evidence>
<keyword evidence="3" id="KW-1185">Reference proteome</keyword>
<dbReference type="SUPFAM" id="SSF81383">
    <property type="entry name" value="F-box domain"/>
    <property type="match status" value="1"/>
</dbReference>
<evidence type="ECO:0000259" key="1">
    <source>
        <dbReference type="Pfam" id="PF12937"/>
    </source>
</evidence>
<organism evidence="2 3">
    <name type="scientific">Rhodofomes roseus</name>
    <dbReference type="NCBI Taxonomy" id="34475"/>
    <lineage>
        <taxon>Eukaryota</taxon>
        <taxon>Fungi</taxon>
        <taxon>Dikarya</taxon>
        <taxon>Basidiomycota</taxon>
        <taxon>Agaricomycotina</taxon>
        <taxon>Agaricomycetes</taxon>
        <taxon>Polyporales</taxon>
        <taxon>Rhodofomes</taxon>
    </lineage>
</organism>
<accession>A0ABQ8KTJ9</accession>
<protein>
    <recommendedName>
        <fullName evidence="1">F-box domain-containing protein</fullName>
    </recommendedName>
</protein>
<gene>
    <name evidence="2" type="ORF">C8Q71DRAFT_198943</name>
</gene>
<feature type="domain" description="F-box" evidence="1">
    <location>
        <begin position="2"/>
        <end position="50"/>
    </location>
</feature>
<reference evidence="2 3" key="1">
    <citation type="journal article" date="2021" name="Environ. Microbiol.">
        <title>Gene family expansions and transcriptome signatures uncover fungal adaptations to wood decay.</title>
        <authorList>
            <person name="Hage H."/>
            <person name="Miyauchi S."/>
            <person name="Viragh M."/>
            <person name="Drula E."/>
            <person name="Min B."/>
            <person name="Chaduli D."/>
            <person name="Navarro D."/>
            <person name="Favel A."/>
            <person name="Norest M."/>
            <person name="Lesage-Meessen L."/>
            <person name="Balint B."/>
            <person name="Merenyi Z."/>
            <person name="de Eugenio L."/>
            <person name="Morin E."/>
            <person name="Martinez A.T."/>
            <person name="Baldrian P."/>
            <person name="Stursova M."/>
            <person name="Martinez M.J."/>
            <person name="Novotny C."/>
            <person name="Magnuson J.K."/>
            <person name="Spatafora J.W."/>
            <person name="Maurice S."/>
            <person name="Pangilinan J."/>
            <person name="Andreopoulos W."/>
            <person name="LaButti K."/>
            <person name="Hundley H."/>
            <person name="Na H."/>
            <person name="Kuo A."/>
            <person name="Barry K."/>
            <person name="Lipzen A."/>
            <person name="Henrissat B."/>
            <person name="Riley R."/>
            <person name="Ahrendt S."/>
            <person name="Nagy L.G."/>
            <person name="Grigoriev I.V."/>
            <person name="Martin F."/>
            <person name="Rosso M.N."/>
        </authorList>
    </citation>
    <scope>NUCLEOTIDE SEQUENCE [LARGE SCALE GENOMIC DNA]</scope>
    <source>
        <strain evidence="2 3">CIRM-BRFM 1785</strain>
    </source>
</reference>
<dbReference type="Gene3D" id="1.20.1280.50">
    <property type="match status" value="1"/>
</dbReference>
<dbReference type="Proteomes" id="UP000814176">
    <property type="component" value="Unassembled WGS sequence"/>
</dbReference>
<dbReference type="PANTHER" id="PTHR38926:SF72">
    <property type="entry name" value="IM:7136021-RELATED"/>
    <property type="match status" value="1"/>
</dbReference>
<dbReference type="RefSeq" id="XP_047783376.1">
    <property type="nucleotide sequence ID" value="XM_047916937.1"/>
</dbReference>
<dbReference type="GeneID" id="71997669"/>
<dbReference type="InterPro" id="IPR001810">
    <property type="entry name" value="F-box_dom"/>
</dbReference>
<name>A0ABQ8KTJ9_9APHY</name>
<evidence type="ECO:0000313" key="3">
    <source>
        <dbReference type="Proteomes" id="UP000814176"/>
    </source>
</evidence>
<sequence length="529" mass="59524">MLPNELLVEIFHLVAAVYDGNIWKNRAMGVCRCWRDIILKTPLLWNEIDLSKDPQFVRLCLARSEDTSISLYLAMQSPHPRILAIRDFPALVSLLELHHPRISHVDLYVDWTQADHQHEDPGAMLRMLEACLPALESMSLVTGPGLSLRLTRNYLPRIQSLSLSGVTIDWTSLPLPNLTSLKLCDVIHPDASHPGCLASLLDVLDTCNGLENFTYEQWHAVPGLEPVAAVHIVSLPHMQRFFVSGSPRDILEILTHISLPRGAHLSVELFELGADQDLDIEHLPILAAVLPRSATRLPALADVRHLMVWFEQFKLTIYADEDRTEFWESQAWKTSDYKCSPSDGDTPVMPALCMAYHLPGSEVDHYLLVNVMRELGQYFSSSLETLIVHGIMDIVETETWAGVLAAFPQLEYLEVISRECDMKYFPAALEPTPTATPCRGLRKLVLRYEPNDEDGGLQMLNALCVALQKRDEAHCRLQSLSLQVEPVTIDTMYTPSTAVSRLPADFEDIQEKLEILVDSLEVMLLIDGD</sequence>
<dbReference type="Gene3D" id="3.80.10.10">
    <property type="entry name" value="Ribonuclease Inhibitor"/>
    <property type="match status" value="1"/>
</dbReference>
<dbReference type="InterPro" id="IPR036047">
    <property type="entry name" value="F-box-like_dom_sf"/>
</dbReference>